<sequence length="68" mass="7899">MDNPDALLEQIIQRVKELPSPSTRGRTLPTSDYIEAQKFAMKLNDAYSDAKFEAVRHSPEMYLEIHKY</sequence>
<organism evidence="1 2">
    <name type="scientific">Candidatus Levilactobacillus faecigallinarum</name>
    <dbReference type="NCBI Taxonomy" id="2838638"/>
    <lineage>
        <taxon>Bacteria</taxon>
        <taxon>Bacillati</taxon>
        <taxon>Bacillota</taxon>
        <taxon>Bacilli</taxon>
        <taxon>Lactobacillales</taxon>
        <taxon>Lactobacillaceae</taxon>
        <taxon>Levilactobacillus</taxon>
    </lineage>
</organism>
<dbReference type="Proteomes" id="UP000886822">
    <property type="component" value="Unassembled WGS sequence"/>
</dbReference>
<reference evidence="1" key="1">
    <citation type="journal article" date="2021" name="PeerJ">
        <title>Extensive microbial diversity within the chicken gut microbiome revealed by metagenomics and culture.</title>
        <authorList>
            <person name="Gilroy R."/>
            <person name="Ravi A."/>
            <person name="Getino M."/>
            <person name="Pursley I."/>
            <person name="Horton D.L."/>
            <person name="Alikhan N.F."/>
            <person name="Baker D."/>
            <person name="Gharbi K."/>
            <person name="Hall N."/>
            <person name="Watson M."/>
            <person name="Adriaenssens E.M."/>
            <person name="Foster-Nyarko E."/>
            <person name="Jarju S."/>
            <person name="Secka A."/>
            <person name="Antonio M."/>
            <person name="Oren A."/>
            <person name="Chaudhuri R.R."/>
            <person name="La Ragione R."/>
            <person name="Hildebrand F."/>
            <person name="Pallen M.J."/>
        </authorList>
    </citation>
    <scope>NUCLEOTIDE SEQUENCE</scope>
    <source>
        <strain evidence="1">CHK173-259</strain>
    </source>
</reference>
<reference evidence="1" key="2">
    <citation type="submission" date="2021-04" db="EMBL/GenBank/DDBJ databases">
        <authorList>
            <person name="Gilroy R."/>
        </authorList>
    </citation>
    <scope>NUCLEOTIDE SEQUENCE</scope>
    <source>
        <strain evidence="1">CHK173-259</strain>
    </source>
</reference>
<accession>A0A9D1U5G6</accession>
<gene>
    <name evidence="1" type="ORF">H9875_07310</name>
</gene>
<evidence type="ECO:0000313" key="1">
    <source>
        <dbReference type="EMBL" id="HIW72417.1"/>
    </source>
</evidence>
<dbReference type="EMBL" id="DXGJ01000057">
    <property type="protein sequence ID" value="HIW72417.1"/>
    <property type="molecule type" value="Genomic_DNA"/>
</dbReference>
<proteinExistence type="predicted"/>
<evidence type="ECO:0000313" key="2">
    <source>
        <dbReference type="Proteomes" id="UP000886822"/>
    </source>
</evidence>
<comment type="caution">
    <text evidence="1">The sequence shown here is derived from an EMBL/GenBank/DDBJ whole genome shotgun (WGS) entry which is preliminary data.</text>
</comment>
<protein>
    <submittedName>
        <fullName evidence="1">Uncharacterized protein</fullName>
    </submittedName>
</protein>
<name>A0A9D1U5G6_9LACO</name>
<dbReference type="AlphaFoldDB" id="A0A9D1U5G6"/>